<comment type="caution">
    <text evidence="1">The sequence shown here is derived from an EMBL/GenBank/DDBJ whole genome shotgun (WGS) entry which is preliminary data.</text>
</comment>
<evidence type="ECO:0000313" key="1">
    <source>
        <dbReference type="EMBL" id="MCD2194954.1"/>
    </source>
</evidence>
<dbReference type="RefSeq" id="WP_230735557.1">
    <property type="nucleotide sequence ID" value="NZ_JAJNDB010000003.1"/>
</dbReference>
<reference evidence="1 2" key="1">
    <citation type="submission" date="2021-11" db="EMBL/GenBank/DDBJ databases">
        <title>Draft genome sequence of Actinomycetospora sp. SF1 isolated from the rhizosphere soil.</title>
        <authorList>
            <person name="Duangmal K."/>
            <person name="Chantavorakit T."/>
        </authorList>
    </citation>
    <scope>NUCLEOTIDE SEQUENCE [LARGE SCALE GENOMIC DNA]</scope>
    <source>
        <strain evidence="1 2">TBRC 5722</strain>
    </source>
</reference>
<dbReference type="Pfam" id="PF04237">
    <property type="entry name" value="YjbR"/>
    <property type="match status" value="1"/>
</dbReference>
<dbReference type="GO" id="GO:0003677">
    <property type="term" value="F:DNA binding"/>
    <property type="evidence" value="ECO:0007669"/>
    <property type="project" value="UniProtKB-KW"/>
</dbReference>
<dbReference type="InterPro" id="IPR058532">
    <property type="entry name" value="YjbR/MT2646/Rv2570-like"/>
</dbReference>
<protein>
    <submittedName>
        <fullName evidence="1">MmcQ/YjbR family DNA-binding protein</fullName>
    </submittedName>
</protein>
<dbReference type="EMBL" id="JAJNDB010000003">
    <property type="protein sequence ID" value="MCD2194954.1"/>
    <property type="molecule type" value="Genomic_DNA"/>
</dbReference>
<accession>A0ABS8P9M5</accession>
<dbReference type="Proteomes" id="UP001199469">
    <property type="component" value="Unassembled WGS sequence"/>
</dbReference>
<gene>
    <name evidence="1" type="ORF">LQ327_16405</name>
</gene>
<organism evidence="1 2">
    <name type="scientific">Actinomycetospora endophytica</name>
    <dbReference type="NCBI Taxonomy" id="2291215"/>
    <lineage>
        <taxon>Bacteria</taxon>
        <taxon>Bacillati</taxon>
        <taxon>Actinomycetota</taxon>
        <taxon>Actinomycetes</taxon>
        <taxon>Pseudonocardiales</taxon>
        <taxon>Pseudonocardiaceae</taxon>
        <taxon>Actinomycetospora</taxon>
    </lineage>
</organism>
<keyword evidence="2" id="KW-1185">Reference proteome</keyword>
<name>A0ABS8P9M5_9PSEU</name>
<dbReference type="SUPFAM" id="SSF142906">
    <property type="entry name" value="YjbR-like"/>
    <property type="match status" value="1"/>
</dbReference>
<dbReference type="InterPro" id="IPR038056">
    <property type="entry name" value="YjbR-like_sf"/>
</dbReference>
<proteinExistence type="predicted"/>
<sequence>MATWDDVRRHATALPGVAELPTFGGAASWKVKGKLFVWERPLRPRDLTDLGWAEQPGPVLGARVPDLGAKEALLAEEPDVYFTTPHFDGHASVLVHLERIGADELGELVSEAWFARAPATLAKTVPRPG</sequence>
<evidence type="ECO:0000313" key="2">
    <source>
        <dbReference type="Proteomes" id="UP001199469"/>
    </source>
</evidence>
<keyword evidence="1" id="KW-0238">DNA-binding</keyword>